<feature type="compositionally biased region" description="Polar residues" evidence="1">
    <location>
        <begin position="329"/>
        <end position="339"/>
    </location>
</feature>
<name>A0A9P8UKV7_9PEZI</name>
<feature type="compositionally biased region" description="Basic and acidic residues" evidence="1">
    <location>
        <begin position="458"/>
        <end position="469"/>
    </location>
</feature>
<proteinExistence type="predicted"/>
<feature type="compositionally biased region" description="Low complexity" evidence="1">
    <location>
        <begin position="234"/>
        <end position="249"/>
    </location>
</feature>
<accession>A0A9P8UKV7</accession>
<dbReference type="EMBL" id="JAGPXC010000004">
    <property type="protein sequence ID" value="KAH6654132.1"/>
    <property type="molecule type" value="Genomic_DNA"/>
</dbReference>
<evidence type="ECO:0008006" key="4">
    <source>
        <dbReference type="Google" id="ProtNLM"/>
    </source>
</evidence>
<feature type="compositionally biased region" description="Low complexity" evidence="1">
    <location>
        <begin position="546"/>
        <end position="558"/>
    </location>
</feature>
<feature type="compositionally biased region" description="Polar residues" evidence="1">
    <location>
        <begin position="136"/>
        <end position="151"/>
    </location>
</feature>
<feature type="region of interest" description="Disordered" evidence="1">
    <location>
        <begin position="779"/>
        <end position="848"/>
    </location>
</feature>
<feature type="region of interest" description="Disordered" evidence="1">
    <location>
        <begin position="1010"/>
        <end position="1042"/>
    </location>
</feature>
<evidence type="ECO:0000313" key="2">
    <source>
        <dbReference type="EMBL" id="KAH6654132.1"/>
    </source>
</evidence>
<feature type="region of interest" description="Disordered" evidence="1">
    <location>
        <begin position="177"/>
        <end position="216"/>
    </location>
</feature>
<organism evidence="2 3">
    <name type="scientific">Truncatella angustata</name>
    <dbReference type="NCBI Taxonomy" id="152316"/>
    <lineage>
        <taxon>Eukaryota</taxon>
        <taxon>Fungi</taxon>
        <taxon>Dikarya</taxon>
        <taxon>Ascomycota</taxon>
        <taxon>Pezizomycotina</taxon>
        <taxon>Sordariomycetes</taxon>
        <taxon>Xylariomycetidae</taxon>
        <taxon>Amphisphaeriales</taxon>
        <taxon>Sporocadaceae</taxon>
        <taxon>Truncatella</taxon>
    </lineage>
</organism>
<feature type="compositionally biased region" description="Basic and acidic residues" evidence="1">
    <location>
        <begin position="570"/>
        <end position="584"/>
    </location>
</feature>
<feature type="region of interest" description="Disordered" evidence="1">
    <location>
        <begin position="74"/>
        <end position="151"/>
    </location>
</feature>
<feature type="compositionally biased region" description="Polar residues" evidence="1">
    <location>
        <begin position="505"/>
        <end position="526"/>
    </location>
</feature>
<evidence type="ECO:0000256" key="1">
    <source>
        <dbReference type="SAM" id="MobiDB-lite"/>
    </source>
</evidence>
<keyword evidence="3" id="KW-1185">Reference proteome</keyword>
<evidence type="ECO:0000313" key="3">
    <source>
        <dbReference type="Proteomes" id="UP000758603"/>
    </source>
</evidence>
<protein>
    <recommendedName>
        <fullName evidence="4">LPXTG-motif cell wall anchor domain protein</fullName>
    </recommendedName>
</protein>
<gene>
    <name evidence="2" type="ORF">BKA67DRAFT_658454</name>
</gene>
<dbReference type="GeneID" id="70136173"/>
<dbReference type="OrthoDB" id="5369729at2759"/>
<reference evidence="2" key="1">
    <citation type="journal article" date="2021" name="Nat. Commun.">
        <title>Genetic determinants of endophytism in the Arabidopsis root mycobiome.</title>
        <authorList>
            <person name="Mesny F."/>
            <person name="Miyauchi S."/>
            <person name="Thiergart T."/>
            <person name="Pickel B."/>
            <person name="Atanasova L."/>
            <person name="Karlsson M."/>
            <person name="Huettel B."/>
            <person name="Barry K.W."/>
            <person name="Haridas S."/>
            <person name="Chen C."/>
            <person name="Bauer D."/>
            <person name="Andreopoulos W."/>
            <person name="Pangilinan J."/>
            <person name="LaButti K."/>
            <person name="Riley R."/>
            <person name="Lipzen A."/>
            <person name="Clum A."/>
            <person name="Drula E."/>
            <person name="Henrissat B."/>
            <person name="Kohler A."/>
            <person name="Grigoriev I.V."/>
            <person name="Martin F.M."/>
            <person name="Hacquard S."/>
        </authorList>
    </citation>
    <scope>NUCLEOTIDE SEQUENCE</scope>
    <source>
        <strain evidence="2">MPI-SDFR-AT-0073</strain>
    </source>
</reference>
<feature type="region of interest" description="Disordered" evidence="1">
    <location>
        <begin position="1"/>
        <end position="51"/>
    </location>
</feature>
<dbReference type="AlphaFoldDB" id="A0A9P8UKV7"/>
<feature type="region of interest" description="Disordered" evidence="1">
    <location>
        <begin position="619"/>
        <end position="656"/>
    </location>
</feature>
<sequence>MAAETRNNAAHAQTGLNASTDTDESGQQKFHFDFSPSLTTNNNWHSHRQNHSSSKLPAFRFADLRKESLALPSLLNQGTGIPPSPVSPFDTDADASPNPNPNPSPSQDRGQDQDQDQDAARPRAALHLHALRETSQDSNTTRDNNNSPPRQQFQLRQQNSYHGPVSPELTPTIATTAHQHIASPDRKSVPALSRAATFQTPSKPAPASASATRPVDLTKRSVSLGATTALALNSQAADSPSQSASGSASTTVPTRPQQRRAPSYSETSSALRSRRRSSAGSQNGAPGDQVRSASASGQRELLLPKALQRTDSDGKRSSITRRPPVSYRPSLTSRPSSGGTAKIPPIRKFRSSGDRQSLGLDISLRSPSIYDDSQEDPGHRDSTLKALEGRRESDSYEATPPDSATEPMDADDSGDVFLKMAREEPEPQSAAARVIKSTHRRPLSSVIPTYQPMSPPDLSRRLSEQDSPRSKTVTDGQSAGGIARALTYRSPLSGNTSEVKGAGTKPSTLTPRTLTFQDASTDSTSAYGRRRQSITDNATAMPSRMSSIRTSGISSGRTFNSSPLVPKSVDFQKQDTPQGDHHTESSNSTAAPSTVWDELDDLKSRIHRLELTGKLPATSGAAISRATDERPPTANTNATTMSGSPKRSSGSAVAQADNVSTVSSSYGYKETQPLLQAAMTKSKPFLAPDVYSALESAASEVMLLSTMLGKAGEPGPVSSAVSNVGTPAVTDRQLRRKTEGICRSLTELCLALSENAAQVKQLEVTVPIPEKESIASPTIMRFSNAGAQRRPSALLDRSPASAAPSPRAMSRLEERRSSMLLNSALPSPSARYSSQIPSSPSDIPSRRTSLLIPRARRAGTEEPESMAGRQSSLLFRNRRAGTEEPEEISGRRTSILRTRRGTYDTEEEEPTARFRAPSRAITEFTAGRPPATRDFNPQIPIPSIETTSLGNSALPRRRLGSSTVTTRLIQPSTNSSLATRRYLERTTPDREANNIAEKLAEERGQRSFSFAHSNIHSRTSSISRRRESMLNNSVTAQPGGYR</sequence>
<dbReference type="RefSeq" id="XP_045958402.1">
    <property type="nucleotide sequence ID" value="XM_046107282.1"/>
</dbReference>
<feature type="compositionally biased region" description="Basic and acidic residues" evidence="1">
    <location>
        <begin position="376"/>
        <end position="394"/>
    </location>
</feature>
<comment type="caution">
    <text evidence="2">The sequence shown here is derived from an EMBL/GenBank/DDBJ whole genome shotgun (WGS) entry which is preliminary data.</text>
</comment>
<feature type="compositionally biased region" description="Low complexity" evidence="1">
    <location>
        <begin position="201"/>
        <end position="211"/>
    </location>
</feature>
<feature type="compositionally biased region" description="Polar residues" evidence="1">
    <location>
        <begin position="1"/>
        <end position="28"/>
    </location>
</feature>
<feature type="compositionally biased region" description="Low complexity" evidence="1">
    <location>
        <begin position="827"/>
        <end position="848"/>
    </location>
</feature>
<dbReference type="Proteomes" id="UP000758603">
    <property type="component" value="Unassembled WGS sequence"/>
</dbReference>
<feature type="compositionally biased region" description="Polar residues" evidence="1">
    <location>
        <begin position="633"/>
        <end position="656"/>
    </location>
</feature>
<feature type="region of interest" description="Disordered" evidence="1">
    <location>
        <begin position="233"/>
        <end position="595"/>
    </location>
</feature>
<feature type="compositionally biased region" description="Low complexity" evidence="1">
    <location>
        <begin position="791"/>
        <end position="809"/>
    </location>
</feature>